<keyword evidence="2" id="KW-0472">Membrane</keyword>
<feature type="compositionally biased region" description="Polar residues" evidence="1">
    <location>
        <begin position="96"/>
        <end position="117"/>
    </location>
</feature>
<sequence>MSNPPSSILSGKHRPRSSSLSLSIARSPSVLSSGLFFPPPSTSTPTANDDIELEIQTHPNVYGVHQYNPVRRVLSAGANRILDPILSEEDLPSLESAASSSTPHLSQYNDHSFSNRRGSALSGGSQGRIDGDNSNLEEEEEEYDHNDTSNSKPLLSRKVMLSGHNVSPTAHALSRTTTRGSVNLEYENSDNNMEYDGPFQPPDSKELLSIMLSIGGVIILAIAAGCTTIFDWVL</sequence>
<dbReference type="RefSeq" id="XP_062795082.1">
    <property type="nucleotide sequence ID" value="XM_062939031.1"/>
</dbReference>
<accession>A0ABZ1D8E0</accession>
<gene>
    <name evidence="3" type="ORF">IL334_007341</name>
</gene>
<name>A0ABZ1D8E0_9TREE</name>
<dbReference type="EMBL" id="CP141890">
    <property type="protein sequence ID" value="WRT70343.1"/>
    <property type="molecule type" value="Genomic_DNA"/>
</dbReference>
<feature type="compositionally biased region" description="Acidic residues" evidence="1">
    <location>
        <begin position="135"/>
        <end position="144"/>
    </location>
</feature>
<evidence type="ECO:0000313" key="4">
    <source>
        <dbReference type="Proteomes" id="UP001329825"/>
    </source>
</evidence>
<keyword evidence="4" id="KW-1185">Reference proteome</keyword>
<organism evidence="3 4">
    <name type="scientific">Kwoniella shivajii</name>
    <dbReference type="NCBI Taxonomy" id="564305"/>
    <lineage>
        <taxon>Eukaryota</taxon>
        <taxon>Fungi</taxon>
        <taxon>Dikarya</taxon>
        <taxon>Basidiomycota</taxon>
        <taxon>Agaricomycotina</taxon>
        <taxon>Tremellomycetes</taxon>
        <taxon>Tremellales</taxon>
        <taxon>Cryptococcaceae</taxon>
        <taxon>Kwoniella</taxon>
    </lineage>
</organism>
<dbReference type="Proteomes" id="UP001329825">
    <property type="component" value="Chromosome 10"/>
</dbReference>
<evidence type="ECO:0000256" key="1">
    <source>
        <dbReference type="SAM" id="MobiDB-lite"/>
    </source>
</evidence>
<keyword evidence="2" id="KW-0812">Transmembrane</keyword>
<keyword evidence="2" id="KW-1133">Transmembrane helix</keyword>
<feature type="region of interest" description="Disordered" evidence="1">
    <location>
        <begin position="93"/>
        <end position="153"/>
    </location>
</feature>
<reference evidence="3 4" key="1">
    <citation type="submission" date="2024-01" db="EMBL/GenBank/DDBJ databases">
        <title>Comparative genomics of Cryptococcus and Kwoniella reveals pathogenesis evolution and contrasting modes of karyotype evolution via chromosome fusion or intercentromeric recombination.</title>
        <authorList>
            <person name="Coelho M.A."/>
            <person name="David-Palma M."/>
            <person name="Shea T."/>
            <person name="Bowers K."/>
            <person name="McGinley-Smith S."/>
            <person name="Mohammad A.W."/>
            <person name="Gnirke A."/>
            <person name="Yurkov A.M."/>
            <person name="Nowrousian M."/>
            <person name="Sun S."/>
            <person name="Cuomo C.A."/>
            <person name="Heitman J."/>
        </authorList>
    </citation>
    <scope>NUCLEOTIDE SEQUENCE [LARGE SCALE GENOMIC DNA]</scope>
    <source>
        <strain evidence="3">CBS 11374</strain>
    </source>
</reference>
<evidence type="ECO:0000256" key="2">
    <source>
        <dbReference type="SAM" id="Phobius"/>
    </source>
</evidence>
<feature type="region of interest" description="Disordered" evidence="1">
    <location>
        <begin position="1"/>
        <end position="23"/>
    </location>
</feature>
<dbReference type="GeneID" id="87959471"/>
<proteinExistence type="predicted"/>
<feature type="transmembrane region" description="Helical" evidence="2">
    <location>
        <begin position="207"/>
        <end position="230"/>
    </location>
</feature>
<protein>
    <submittedName>
        <fullName evidence="3">Uncharacterized protein</fullName>
    </submittedName>
</protein>
<evidence type="ECO:0000313" key="3">
    <source>
        <dbReference type="EMBL" id="WRT70343.1"/>
    </source>
</evidence>